<evidence type="ECO:0000313" key="3">
    <source>
        <dbReference type="Proteomes" id="UP000736672"/>
    </source>
</evidence>
<proteinExistence type="predicted"/>
<evidence type="ECO:0000313" key="2">
    <source>
        <dbReference type="EMBL" id="KAH7250496.1"/>
    </source>
</evidence>
<feature type="compositionally biased region" description="Polar residues" evidence="1">
    <location>
        <begin position="187"/>
        <end position="204"/>
    </location>
</feature>
<protein>
    <submittedName>
        <fullName evidence="2">Uncharacterized protein</fullName>
    </submittedName>
</protein>
<evidence type="ECO:0000256" key="1">
    <source>
        <dbReference type="SAM" id="MobiDB-lite"/>
    </source>
</evidence>
<feature type="region of interest" description="Disordered" evidence="1">
    <location>
        <begin position="186"/>
        <end position="235"/>
    </location>
</feature>
<gene>
    <name evidence="2" type="ORF">B0J15DRAFT_43708</name>
</gene>
<dbReference type="EMBL" id="JAGTJS010000012">
    <property type="protein sequence ID" value="KAH7250496.1"/>
    <property type="molecule type" value="Genomic_DNA"/>
</dbReference>
<sequence>MRAPGNTWKWSPRRFKPGSTCTSPSHSLCLVKLQAQRATVQNSDGRRIWHDTTCWLSAASRYKGRSSPASASGRAVDSGQRQCASRPLCCCIPASNRPSPVSLKLEGPLAAVENVAGGSLWPHPLDPCKPCPVELGRDQDQRVMPPPRRPESKRMTSPPSCSRTITYRHLTQSLMSQQSAEDHCSVSRLSSQHVAQQSPQPTQRQRVEGPVGGGHRLVDGLNGAMAGNGGDSLKP</sequence>
<name>A0A9P9KAX2_FUSSL</name>
<dbReference type="Proteomes" id="UP000736672">
    <property type="component" value="Unassembled WGS sequence"/>
</dbReference>
<keyword evidence="3" id="KW-1185">Reference proteome</keyword>
<organism evidence="2 3">
    <name type="scientific">Fusarium solani</name>
    <name type="common">Filamentous fungus</name>
    <dbReference type="NCBI Taxonomy" id="169388"/>
    <lineage>
        <taxon>Eukaryota</taxon>
        <taxon>Fungi</taxon>
        <taxon>Dikarya</taxon>
        <taxon>Ascomycota</taxon>
        <taxon>Pezizomycotina</taxon>
        <taxon>Sordariomycetes</taxon>
        <taxon>Hypocreomycetidae</taxon>
        <taxon>Hypocreales</taxon>
        <taxon>Nectriaceae</taxon>
        <taxon>Fusarium</taxon>
        <taxon>Fusarium solani species complex</taxon>
    </lineage>
</organism>
<feature type="region of interest" description="Disordered" evidence="1">
    <location>
        <begin position="131"/>
        <end position="162"/>
    </location>
</feature>
<comment type="caution">
    <text evidence="2">The sequence shown here is derived from an EMBL/GenBank/DDBJ whole genome shotgun (WGS) entry which is preliminary data.</text>
</comment>
<reference evidence="2" key="1">
    <citation type="journal article" date="2021" name="Nat. Commun.">
        <title>Genetic determinants of endophytism in the Arabidopsis root mycobiome.</title>
        <authorList>
            <person name="Mesny F."/>
            <person name="Miyauchi S."/>
            <person name="Thiergart T."/>
            <person name="Pickel B."/>
            <person name="Atanasova L."/>
            <person name="Karlsson M."/>
            <person name="Huettel B."/>
            <person name="Barry K.W."/>
            <person name="Haridas S."/>
            <person name="Chen C."/>
            <person name="Bauer D."/>
            <person name="Andreopoulos W."/>
            <person name="Pangilinan J."/>
            <person name="LaButti K."/>
            <person name="Riley R."/>
            <person name="Lipzen A."/>
            <person name="Clum A."/>
            <person name="Drula E."/>
            <person name="Henrissat B."/>
            <person name="Kohler A."/>
            <person name="Grigoriev I.V."/>
            <person name="Martin F.M."/>
            <person name="Hacquard S."/>
        </authorList>
    </citation>
    <scope>NUCLEOTIDE SEQUENCE</scope>
    <source>
        <strain evidence="2">FSSC 5 MPI-SDFR-AT-0091</strain>
    </source>
</reference>
<feature type="compositionally biased region" description="Gly residues" evidence="1">
    <location>
        <begin position="226"/>
        <end position="235"/>
    </location>
</feature>
<accession>A0A9P9KAX2</accession>
<dbReference type="AlphaFoldDB" id="A0A9P9KAX2"/>